<evidence type="ECO:0000313" key="1">
    <source>
        <dbReference type="EMBL" id="CAH6720526.1"/>
    </source>
</evidence>
<name>A0ACA9Y6B2_9ASCO</name>
<sequence>MGFEYEEPTWLNFEIEVVFDPNFIEKNQQLEEYKSLELDKLTWITLITNAVGKLYGLVGESLFYEIIQLSDNGKKCNVKIMKEDEKVFKNSFFTYKFKFNAIYGGNLDCECYLNVIKVHKIQDQS</sequence>
<gene>
    <name evidence="1" type="ORF">CLIB1444_04S02080</name>
</gene>
<accession>A0ACA9Y6B2</accession>
<dbReference type="Proteomes" id="UP001152531">
    <property type="component" value="Unassembled WGS sequence"/>
</dbReference>
<organism evidence="1 2">
    <name type="scientific">[Candida] jaroonii</name>
    <dbReference type="NCBI Taxonomy" id="467808"/>
    <lineage>
        <taxon>Eukaryota</taxon>
        <taxon>Fungi</taxon>
        <taxon>Dikarya</taxon>
        <taxon>Ascomycota</taxon>
        <taxon>Saccharomycotina</taxon>
        <taxon>Pichiomycetes</taxon>
        <taxon>Debaryomycetaceae</taxon>
        <taxon>Yamadazyma</taxon>
    </lineage>
</organism>
<reference evidence="1" key="1">
    <citation type="submission" date="2022-06" db="EMBL/GenBank/DDBJ databases">
        <authorList>
            <person name="Legras J.-L."/>
            <person name="Devillers H."/>
            <person name="Grondin C."/>
        </authorList>
    </citation>
    <scope>NUCLEOTIDE SEQUENCE</scope>
    <source>
        <strain evidence="1">CLIB 1444</strain>
    </source>
</reference>
<protein>
    <submittedName>
        <fullName evidence="1">Uncharacterized protein</fullName>
    </submittedName>
</protein>
<evidence type="ECO:0000313" key="2">
    <source>
        <dbReference type="Proteomes" id="UP001152531"/>
    </source>
</evidence>
<keyword evidence="2" id="KW-1185">Reference proteome</keyword>
<comment type="caution">
    <text evidence="1">The sequence shown here is derived from an EMBL/GenBank/DDBJ whole genome shotgun (WGS) entry which is preliminary data.</text>
</comment>
<dbReference type="EMBL" id="CALSDN010000004">
    <property type="protein sequence ID" value="CAH6720526.1"/>
    <property type="molecule type" value="Genomic_DNA"/>
</dbReference>
<proteinExistence type="predicted"/>